<dbReference type="Pfam" id="PF13692">
    <property type="entry name" value="Glyco_trans_1_4"/>
    <property type="match status" value="1"/>
</dbReference>
<dbReference type="InterPro" id="IPR050194">
    <property type="entry name" value="Glycosyltransferase_grp1"/>
</dbReference>
<keyword evidence="2" id="KW-0328">Glycosyltransferase</keyword>
<protein>
    <recommendedName>
        <fullName evidence="1">D-inositol 3-phosphate glycosyltransferase</fullName>
    </recommendedName>
</protein>
<evidence type="ECO:0000256" key="3">
    <source>
        <dbReference type="ARBA" id="ARBA00022679"/>
    </source>
</evidence>
<dbReference type="EMBL" id="CP013200">
    <property type="protein sequence ID" value="ALO66310.1"/>
    <property type="molecule type" value="Genomic_DNA"/>
</dbReference>
<proteinExistence type="predicted"/>
<reference evidence="6" key="1">
    <citation type="submission" date="2015-11" db="EMBL/GenBank/DDBJ databases">
        <authorList>
            <person name="Kumar R."/>
            <person name="Singh D."/>
            <person name="Swarnkar M.K."/>
            <person name="Singh A.K."/>
            <person name="Kumar S."/>
        </authorList>
    </citation>
    <scope>NUCLEOTIDE SEQUENCE [LARGE SCALE GENOMIC DNA]</scope>
    <source>
        <strain evidence="6">ERGS4:06</strain>
    </source>
</reference>
<reference evidence="5 6" key="2">
    <citation type="journal article" date="2016" name="J. Biotechnol.">
        <title>Complete genome sequence of Arthrobacter alpinus ERGS4:06, a yellow pigmented bacterium tolerant to cold and radiations isolated from Sikkim Himalaya.</title>
        <authorList>
            <person name="Kumar R."/>
            <person name="Singh D."/>
            <person name="Swarnkar M.K."/>
            <person name="Singh A.K."/>
            <person name="Kumar S."/>
        </authorList>
    </citation>
    <scope>NUCLEOTIDE SEQUENCE [LARGE SCALE GENOMIC DNA]</scope>
    <source>
        <strain evidence="5 6">ERGS4:06</strain>
    </source>
</reference>
<dbReference type="GO" id="GO:1901137">
    <property type="term" value="P:carbohydrate derivative biosynthetic process"/>
    <property type="evidence" value="ECO:0007669"/>
    <property type="project" value="UniProtKB-ARBA"/>
</dbReference>
<dbReference type="Pfam" id="PF13439">
    <property type="entry name" value="Glyco_transf_4"/>
    <property type="match status" value="1"/>
</dbReference>
<dbReference type="PANTHER" id="PTHR45947">
    <property type="entry name" value="SULFOQUINOVOSYL TRANSFERASE SQD2"/>
    <property type="match status" value="1"/>
</dbReference>
<dbReference type="RefSeq" id="WP_062286957.1">
    <property type="nucleotide sequence ID" value="NZ_CP013200.1"/>
</dbReference>
<dbReference type="Gene3D" id="3.40.50.2000">
    <property type="entry name" value="Glycogen Phosphorylase B"/>
    <property type="match status" value="2"/>
</dbReference>
<feature type="domain" description="Glycosyltransferase subfamily 4-like N-terminal" evidence="4">
    <location>
        <begin position="22"/>
        <end position="172"/>
    </location>
</feature>
<evidence type="ECO:0000313" key="6">
    <source>
        <dbReference type="Proteomes" id="UP000059574"/>
    </source>
</evidence>
<keyword evidence="3" id="KW-0808">Transferase</keyword>
<evidence type="ECO:0000259" key="4">
    <source>
        <dbReference type="Pfam" id="PF13439"/>
    </source>
</evidence>
<dbReference type="AlphaFoldDB" id="A0A0S2LYC3"/>
<name>A0A0S2LYC3_9MICC</name>
<dbReference type="GO" id="GO:0016757">
    <property type="term" value="F:glycosyltransferase activity"/>
    <property type="evidence" value="ECO:0007669"/>
    <property type="project" value="UniProtKB-KW"/>
</dbReference>
<organism evidence="5 6">
    <name type="scientific">Arthrobacter alpinus</name>
    <dbReference type="NCBI Taxonomy" id="656366"/>
    <lineage>
        <taxon>Bacteria</taxon>
        <taxon>Bacillati</taxon>
        <taxon>Actinomycetota</taxon>
        <taxon>Actinomycetes</taxon>
        <taxon>Micrococcales</taxon>
        <taxon>Micrococcaceae</taxon>
        <taxon>Arthrobacter</taxon>
    </lineage>
</organism>
<dbReference type="PANTHER" id="PTHR45947:SF3">
    <property type="entry name" value="SULFOQUINOVOSYL TRANSFERASE SQD2"/>
    <property type="match status" value="1"/>
</dbReference>
<gene>
    <name evidence="5" type="ORF">AS189_07170</name>
</gene>
<sequence>MQVLVFTTWFPDAQAPSTAPFALNHVRAIAAQHDVKVVHIMLGGSGGVVVEDFEGISVTRIPLSPKRPWSYGVVLGHLRQALKQADILHTMAFTSAAVAAPAALGRRKTWVHTEHWSGVNNPASVSKAWVVMSWLRYLLRLPHAVTAVSEAQAVGLRRFSRGGAVYVVPNVVTKVGEPAPRAGGNSGRVEVVSVGGLNAGKRPGLAVEALHLLRNQGLDASLTWVGDGPLRGEIEQQIDRLGLGGHVTVTGMVPPTQVADHLRRADIFLLPTAHETFCMAAAEGVAMGLPVVITDLPAVRDFLTSENSLLVSGESAQDFCAGVCAAVDKFSTVSAAAISGTLPTRFTPENVASQFTQIYDRVRGGAG</sequence>
<dbReference type="InterPro" id="IPR028098">
    <property type="entry name" value="Glyco_trans_4-like_N"/>
</dbReference>
<dbReference type="Proteomes" id="UP000059574">
    <property type="component" value="Chromosome"/>
</dbReference>
<evidence type="ECO:0000313" key="5">
    <source>
        <dbReference type="EMBL" id="ALO66310.1"/>
    </source>
</evidence>
<accession>A0A0S2LYC3</accession>
<evidence type="ECO:0000256" key="1">
    <source>
        <dbReference type="ARBA" id="ARBA00021292"/>
    </source>
</evidence>
<dbReference type="SUPFAM" id="SSF53756">
    <property type="entry name" value="UDP-Glycosyltransferase/glycogen phosphorylase"/>
    <property type="match status" value="1"/>
</dbReference>
<evidence type="ECO:0000256" key="2">
    <source>
        <dbReference type="ARBA" id="ARBA00022676"/>
    </source>
</evidence>